<dbReference type="GO" id="GO:0006508">
    <property type="term" value="P:proteolysis"/>
    <property type="evidence" value="ECO:0007669"/>
    <property type="project" value="UniProtKB-KW"/>
</dbReference>
<dbReference type="GO" id="GO:0046872">
    <property type="term" value="F:metal ion binding"/>
    <property type="evidence" value="ECO:0007669"/>
    <property type="project" value="UniProtKB-KW"/>
</dbReference>
<dbReference type="OrthoDB" id="385235at2759"/>
<proteinExistence type="predicted"/>
<evidence type="ECO:0000313" key="8">
    <source>
        <dbReference type="EMBL" id="PBC28534.1"/>
    </source>
</evidence>
<dbReference type="Pfam" id="PF08373">
    <property type="entry name" value="RAP"/>
    <property type="match status" value="1"/>
</dbReference>
<dbReference type="InterPro" id="IPR013584">
    <property type="entry name" value="RAP"/>
</dbReference>
<evidence type="ECO:0000256" key="1">
    <source>
        <dbReference type="ARBA" id="ARBA00001936"/>
    </source>
</evidence>
<protein>
    <submittedName>
        <fullName evidence="8">Xaa-Pro dipeptidase</fullName>
    </submittedName>
</protein>
<evidence type="ECO:0000256" key="2">
    <source>
        <dbReference type="ARBA" id="ARBA00022670"/>
    </source>
</evidence>
<dbReference type="Pfam" id="PF00557">
    <property type="entry name" value="Peptidase_M24"/>
    <property type="match status" value="1"/>
</dbReference>
<dbReference type="PROSITE" id="PS51286">
    <property type="entry name" value="RAP"/>
    <property type="match status" value="1"/>
</dbReference>
<accession>A0A2A3EAN5</accession>
<keyword evidence="3" id="KW-0479">Metal-binding</keyword>
<gene>
    <name evidence="8" type="ORF">APICC_02080</name>
</gene>
<dbReference type="InterPro" id="IPR010622">
    <property type="entry name" value="FAST_Leu-rich"/>
</dbReference>
<dbReference type="GO" id="GO:0044528">
    <property type="term" value="P:regulation of mitochondrial mRNA stability"/>
    <property type="evidence" value="ECO:0007669"/>
    <property type="project" value="InterPro"/>
</dbReference>
<dbReference type="InterPro" id="IPR000994">
    <property type="entry name" value="Pept_M24"/>
</dbReference>
<dbReference type="PANTHER" id="PTHR48480">
    <property type="match status" value="1"/>
</dbReference>
<evidence type="ECO:0000259" key="7">
    <source>
        <dbReference type="PROSITE" id="PS51286"/>
    </source>
</evidence>
<dbReference type="Pfam" id="PF06743">
    <property type="entry name" value="FAST_1"/>
    <property type="match status" value="1"/>
</dbReference>
<comment type="cofactor">
    <cofactor evidence="1">
        <name>Mn(2+)</name>
        <dbReference type="ChEBI" id="CHEBI:29035"/>
    </cofactor>
</comment>
<dbReference type="Proteomes" id="UP000242457">
    <property type="component" value="Unassembled WGS sequence"/>
</dbReference>
<organism evidence="8 9">
    <name type="scientific">Apis cerana cerana</name>
    <name type="common">Oriental honeybee</name>
    <dbReference type="NCBI Taxonomy" id="94128"/>
    <lineage>
        <taxon>Eukaryota</taxon>
        <taxon>Metazoa</taxon>
        <taxon>Ecdysozoa</taxon>
        <taxon>Arthropoda</taxon>
        <taxon>Hexapoda</taxon>
        <taxon>Insecta</taxon>
        <taxon>Pterygota</taxon>
        <taxon>Neoptera</taxon>
        <taxon>Endopterygota</taxon>
        <taxon>Hymenoptera</taxon>
        <taxon>Apocrita</taxon>
        <taxon>Aculeata</taxon>
        <taxon>Apoidea</taxon>
        <taxon>Anthophila</taxon>
        <taxon>Apidae</taxon>
        <taxon>Apis</taxon>
    </lineage>
</organism>
<feature type="domain" description="RAP" evidence="7">
    <location>
        <begin position="649"/>
        <end position="707"/>
    </location>
</feature>
<dbReference type="STRING" id="94128.A0A2A3EAN5"/>
<keyword evidence="9" id="KW-1185">Reference proteome</keyword>
<dbReference type="Gene3D" id="3.90.230.10">
    <property type="entry name" value="Creatinase/methionine aminopeptidase superfamily"/>
    <property type="match status" value="1"/>
</dbReference>
<dbReference type="InterPro" id="IPR036005">
    <property type="entry name" value="Creatinase/aminopeptidase-like"/>
</dbReference>
<dbReference type="SUPFAM" id="SSF55920">
    <property type="entry name" value="Creatinase/aminopeptidase"/>
    <property type="match status" value="1"/>
</dbReference>
<dbReference type="FunFam" id="3.90.230.10:FF:000002">
    <property type="entry name" value="Xaa-Pro aminopeptidase 3"/>
    <property type="match status" value="1"/>
</dbReference>
<evidence type="ECO:0000256" key="6">
    <source>
        <dbReference type="ARBA" id="ARBA00023211"/>
    </source>
</evidence>
<keyword evidence="2" id="KW-0645">Protease</keyword>
<dbReference type="PANTHER" id="PTHR48480:SF2">
    <property type="entry name" value="PEPTIDASE D"/>
    <property type="match status" value="1"/>
</dbReference>
<keyword evidence="6" id="KW-0464">Manganese</keyword>
<dbReference type="AlphaFoldDB" id="A0A2A3EAN5"/>
<dbReference type="CDD" id="cd01087">
    <property type="entry name" value="Prolidase"/>
    <property type="match status" value="1"/>
</dbReference>
<dbReference type="EMBL" id="KZ288311">
    <property type="protein sequence ID" value="PBC28534.1"/>
    <property type="molecule type" value="Genomic_DNA"/>
</dbReference>
<evidence type="ECO:0000256" key="4">
    <source>
        <dbReference type="ARBA" id="ARBA00022801"/>
    </source>
</evidence>
<dbReference type="GO" id="GO:0008237">
    <property type="term" value="F:metallopeptidase activity"/>
    <property type="evidence" value="ECO:0007669"/>
    <property type="project" value="UniProtKB-KW"/>
</dbReference>
<keyword evidence="4" id="KW-0378">Hydrolase</keyword>
<reference evidence="8 9" key="1">
    <citation type="submission" date="2014-07" db="EMBL/GenBank/DDBJ databases">
        <title>Genomic and transcriptomic analysis on Apis cerana provide comprehensive insights into honey bee biology.</title>
        <authorList>
            <person name="Diao Q."/>
            <person name="Sun L."/>
            <person name="Zheng H."/>
            <person name="Zheng H."/>
            <person name="Xu S."/>
            <person name="Wang S."/>
            <person name="Zeng Z."/>
            <person name="Hu F."/>
            <person name="Su S."/>
            <person name="Wu J."/>
        </authorList>
    </citation>
    <scope>NUCLEOTIDE SEQUENCE [LARGE SCALE GENOMIC DNA]</scope>
    <source>
        <tissue evidence="8">Pupae without intestine</tissue>
    </source>
</reference>
<sequence>MQMILAGHIWAKFLMRMHMQSSTLISKFIRRWYESNSGKYAGQQNLTQTSIFIEEGLEIQEVPLIVRKIKDIETICNSKNSKNISIVDNCYKIFDISKKNNSITFNKNNANSNNNTMKNKPLNRRIDIETDEGTAILFCSDLDYFKDLDVEGTLEGLHLFNLTNGVYPMLENKISQEINCRVALEGLKKVINLENNWFKQKSNKMQKSRQFDVDNTTRDMIMKQLIKLIINSNDSEMIIQGLIALKKDKISPSRNIYRDLMCDEALSRATDGEFSPAQLINLIKILSSYKDSKYRKSIDTLWVGILLQEQEINTYTLVALFKLLKCFNQSKNMVKLILERKLSDCWLKLTGTQIAEILDCFHDDNSAMRCLISASKWASVNMNTCSEKDLINFIHSLHVKDYIDDKIENTLQNYLKSKASHIDNSKLIATIMNYCKDLQVRNESILSECGKYFIKHAMNISTSLLPSILTPFGLLYVQPPNSKEFWKVFDEVLSTKFHDLKLDDALDIFLSCTYLEKYPVKFFDKIFISQLLHKIHLRNHSVFFNRIRNKLKLLDTTMFLESKEYQSLYFPVERIEKPLFLDARVRKAVNIIYQPLASLVGGEQKLSKNVILNRLPLINFYVLDILIHPRMVSTSVFHLNLDQERNVNTAVFIYLPEYYCRNSHHLIGPQIMRKRHIKKLGFKIMTLDYVTIQELWNQSNEFRVIKSPQEIEVLEYVIKISSDAHKSIMHMVKPGLAEFQVEAAFMHYVYSMGGCRHVSYTCICGSGHNASILHYGHAGAPNNKIMNDGDICLFDMGGNYCGYAADITCSFPVNGKFTEDQKMIYNAVLAARNSVMNAAKPNVVWTDMHLLANKTMLASLKSNGLLVGDVDEMIEVGLNEIFQPHGLGHFMGLDVHDVGGYLPGHPERSSAPGLRKLRTGRVLQPGMVLTIEPGCYFIDCLLDAALKNPNQSKFIVIEELKRFRGSGGIRIEDDILITETGVKNLTDVPRTVEEIEKWMAKKNYE</sequence>
<name>A0A2A3EAN5_APICC</name>
<evidence type="ECO:0000313" key="9">
    <source>
        <dbReference type="Proteomes" id="UP000242457"/>
    </source>
</evidence>
<keyword evidence="5" id="KW-0482">Metalloprotease</keyword>
<evidence type="ECO:0000256" key="5">
    <source>
        <dbReference type="ARBA" id="ARBA00023049"/>
    </source>
</evidence>
<dbReference type="InterPro" id="IPR052433">
    <property type="entry name" value="X-Pro_dipept-like"/>
</dbReference>
<evidence type="ECO:0000256" key="3">
    <source>
        <dbReference type="ARBA" id="ARBA00022723"/>
    </source>
</evidence>